<evidence type="ECO:0000313" key="2">
    <source>
        <dbReference type="EMBL" id="AAS77824.1"/>
    </source>
</evidence>
<proteinExistence type="predicted"/>
<organism evidence="2">
    <name type="scientific">Sus scrofa</name>
    <name type="common">Pig</name>
    <dbReference type="NCBI Taxonomy" id="9823"/>
    <lineage>
        <taxon>Eukaryota</taxon>
        <taxon>Metazoa</taxon>
        <taxon>Chordata</taxon>
        <taxon>Craniata</taxon>
        <taxon>Vertebrata</taxon>
        <taxon>Euteleostomi</taxon>
        <taxon>Mammalia</taxon>
        <taxon>Eutheria</taxon>
        <taxon>Laurasiatheria</taxon>
        <taxon>Artiodactyla</taxon>
        <taxon>Suina</taxon>
        <taxon>Suidae</taxon>
        <taxon>Sus</taxon>
    </lineage>
</organism>
<accession>Q6Q6E9</accession>
<evidence type="ECO:0000256" key="1">
    <source>
        <dbReference type="SAM" id="Phobius"/>
    </source>
</evidence>
<dbReference type="AlphaFoldDB" id="Q6Q6E9"/>
<dbReference type="EMBL" id="AY556465">
    <property type="protein sequence ID" value="AAS77824.1"/>
    <property type="molecule type" value="Genomic_DNA"/>
</dbReference>
<feature type="transmembrane region" description="Helical" evidence="1">
    <location>
        <begin position="54"/>
        <end position="72"/>
    </location>
</feature>
<keyword evidence="1" id="KW-0472">Membrane</keyword>
<protein>
    <submittedName>
        <fullName evidence="2">Histone deacetylase 2</fullName>
    </submittedName>
</protein>
<reference evidence="2" key="1">
    <citation type="submission" date="2004-02" db="EMBL/GenBank/DDBJ databases">
        <title>Polymorphism of histone deacetylase 2 gene in swine.</title>
        <authorList>
            <person name="Ye X."/>
            <person name="Robinson J.A.B."/>
            <person name="Verrinder-Gibbins A.M."/>
            <person name="Jiang Z."/>
            <person name="Gibson J.P."/>
        </authorList>
    </citation>
    <scope>NUCLEOTIDE SEQUENCE</scope>
</reference>
<feature type="non-terminal residue" evidence="2">
    <location>
        <position position="74"/>
    </location>
</feature>
<keyword evidence="1" id="KW-1133">Transmembrane helix</keyword>
<name>Q6Q6E9_PIG</name>
<feature type="non-terminal residue" evidence="2">
    <location>
        <position position="1"/>
    </location>
</feature>
<keyword evidence="1" id="KW-0812">Transmembrane</keyword>
<gene>
    <name evidence="2" type="primary">HDAC2</name>
</gene>
<sequence>PNQNSSATLEFESFTNFRNHKKVRKYWEEKCFLFEDIWLRFILLWHGLYLFSKLLFLFLFFLASFIVSFLIMKQ</sequence>